<comment type="caution">
    <text evidence="6">The sequence shown here is derived from an EMBL/GenBank/DDBJ whole genome shotgun (WGS) entry which is preliminary data.</text>
</comment>
<dbReference type="InterPro" id="IPR011990">
    <property type="entry name" value="TPR-like_helical_dom_sf"/>
</dbReference>
<dbReference type="GO" id="GO:0008270">
    <property type="term" value="F:zinc ion binding"/>
    <property type="evidence" value="ECO:0007669"/>
    <property type="project" value="UniProtKB-KW"/>
</dbReference>
<accession>A0A9P0KZK7</accession>
<organism evidence="6 7">
    <name type="scientific">Acanthoscelides obtectus</name>
    <name type="common">Bean weevil</name>
    <name type="synonym">Bruchus obtectus</name>
    <dbReference type="NCBI Taxonomy" id="200917"/>
    <lineage>
        <taxon>Eukaryota</taxon>
        <taxon>Metazoa</taxon>
        <taxon>Ecdysozoa</taxon>
        <taxon>Arthropoda</taxon>
        <taxon>Hexapoda</taxon>
        <taxon>Insecta</taxon>
        <taxon>Pterygota</taxon>
        <taxon>Neoptera</taxon>
        <taxon>Endopterygota</taxon>
        <taxon>Coleoptera</taxon>
        <taxon>Polyphaga</taxon>
        <taxon>Cucujiformia</taxon>
        <taxon>Chrysomeloidea</taxon>
        <taxon>Chrysomelidae</taxon>
        <taxon>Bruchinae</taxon>
        <taxon>Bruchini</taxon>
        <taxon>Acanthoscelides</taxon>
    </lineage>
</organism>
<dbReference type="AlphaFoldDB" id="A0A9P0KZK7"/>
<dbReference type="OrthoDB" id="265717at2759"/>
<keyword evidence="1" id="KW-0479">Metal-binding</keyword>
<dbReference type="Gene3D" id="2.170.270.10">
    <property type="entry name" value="SET domain"/>
    <property type="match status" value="1"/>
</dbReference>
<sequence>MEGEMLKTRDIAPGDLLFKEKPFVYVLSSRFRTERCDNCLKKNDLLKCSGCHYTFYCNKSCQKDGWAIHKLECKYLKSIGPRILPDAARMLARILKILEKGGGTRKTYYDQDHCRTFKDLMSHYDRIKEDQLRVEHVTCLYGVLFEYFNGENVPSSAELMEIYGKMCINSFNICSQELQSVGTGIYLGASILDHSCKPNVVATFESTEIVLRALEKIPVLDWSKMFISYIDVMALKKERQSELESAYYFLCQCPSCVEPEPIVEMMGMACPNKQCKNCIDSTCIKPGQKCSKCKTEIKEEFIREFNDIMDMTNMHLDNMKGSTSYLDVCKVCLKNHEGLLYKYNIRHVKILDLAFDSCIDFGKFDDATQYGLKLVNSFHKYYGKKHPLTGLLHLKLGKLLMYQDRVKEAVKHLQEAKSILQVTHGITSSLFREQFIPLYKEALDTYERIISG</sequence>
<keyword evidence="2 4" id="KW-0863">Zinc-finger</keyword>
<evidence type="ECO:0000259" key="5">
    <source>
        <dbReference type="PROSITE" id="PS50865"/>
    </source>
</evidence>
<dbReference type="PANTHER" id="PTHR12197:SF251">
    <property type="entry name" value="EG:BACR7C10.4 PROTEIN"/>
    <property type="match status" value="1"/>
</dbReference>
<dbReference type="PROSITE" id="PS50865">
    <property type="entry name" value="ZF_MYND_2"/>
    <property type="match status" value="1"/>
</dbReference>
<dbReference type="InterPro" id="IPR046341">
    <property type="entry name" value="SET_dom_sf"/>
</dbReference>
<dbReference type="EMBL" id="CAKOFQ010006996">
    <property type="protein sequence ID" value="CAH1986254.1"/>
    <property type="molecule type" value="Genomic_DNA"/>
</dbReference>
<dbReference type="GO" id="GO:0005634">
    <property type="term" value="C:nucleus"/>
    <property type="evidence" value="ECO:0007669"/>
    <property type="project" value="TreeGrafter"/>
</dbReference>
<evidence type="ECO:0000313" key="6">
    <source>
        <dbReference type="EMBL" id="CAH1986254.1"/>
    </source>
</evidence>
<proteinExistence type="predicted"/>
<dbReference type="PANTHER" id="PTHR12197">
    <property type="entry name" value="HISTONE-LYSINE N-METHYLTRANSFERASE SMYD"/>
    <property type="match status" value="1"/>
</dbReference>
<evidence type="ECO:0000256" key="1">
    <source>
        <dbReference type="ARBA" id="ARBA00022723"/>
    </source>
</evidence>
<evidence type="ECO:0000313" key="7">
    <source>
        <dbReference type="Proteomes" id="UP001152888"/>
    </source>
</evidence>
<keyword evidence="3" id="KW-0862">Zinc</keyword>
<dbReference type="Gene3D" id="6.10.140.2220">
    <property type="match status" value="1"/>
</dbReference>
<name>A0A9P0KZK7_ACAOB</name>
<gene>
    <name evidence="6" type="ORF">ACAOBT_LOCUS17139</name>
</gene>
<dbReference type="Pfam" id="PF01753">
    <property type="entry name" value="zf-MYND"/>
    <property type="match status" value="1"/>
</dbReference>
<evidence type="ECO:0000256" key="3">
    <source>
        <dbReference type="ARBA" id="ARBA00022833"/>
    </source>
</evidence>
<dbReference type="SUPFAM" id="SSF144232">
    <property type="entry name" value="HIT/MYND zinc finger-like"/>
    <property type="match status" value="1"/>
</dbReference>
<dbReference type="SUPFAM" id="SSF82199">
    <property type="entry name" value="SET domain"/>
    <property type="match status" value="1"/>
</dbReference>
<feature type="domain" description="MYND-type" evidence="5">
    <location>
        <begin position="36"/>
        <end position="73"/>
    </location>
</feature>
<evidence type="ECO:0000256" key="4">
    <source>
        <dbReference type="PROSITE-ProRule" id="PRU00134"/>
    </source>
</evidence>
<dbReference type="Gene3D" id="1.25.40.970">
    <property type="match status" value="1"/>
</dbReference>
<evidence type="ECO:0000256" key="2">
    <source>
        <dbReference type="ARBA" id="ARBA00022771"/>
    </source>
</evidence>
<keyword evidence="7" id="KW-1185">Reference proteome</keyword>
<dbReference type="Gene3D" id="1.25.40.10">
    <property type="entry name" value="Tetratricopeptide repeat domain"/>
    <property type="match status" value="1"/>
</dbReference>
<reference evidence="6" key="1">
    <citation type="submission" date="2022-03" db="EMBL/GenBank/DDBJ databases">
        <authorList>
            <person name="Sayadi A."/>
        </authorList>
    </citation>
    <scope>NUCLEOTIDE SEQUENCE</scope>
</reference>
<dbReference type="InterPro" id="IPR002893">
    <property type="entry name" value="Znf_MYND"/>
</dbReference>
<dbReference type="InterPro" id="IPR050869">
    <property type="entry name" value="H3K4_H4K5_MeTrfase"/>
</dbReference>
<dbReference type="PROSITE" id="PS01360">
    <property type="entry name" value="ZF_MYND_1"/>
    <property type="match status" value="1"/>
</dbReference>
<dbReference type="Gene3D" id="1.10.220.160">
    <property type="match status" value="1"/>
</dbReference>
<protein>
    <recommendedName>
        <fullName evidence="5">MYND-type domain-containing protein</fullName>
    </recommendedName>
</protein>
<dbReference type="Proteomes" id="UP001152888">
    <property type="component" value="Unassembled WGS sequence"/>
</dbReference>
<dbReference type="SUPFAM" id="SSF48452">
    <property type="entry name" value="TPR-like"/>
    <property type="match status" value="1"/>
</dbReference>